<name>A0A0U1DLU0_9MYCO</name>
<feature type="domain" description="Guanylate cyclase" evidence="8">
    <location>
        <begin position="323"/>
        <end position="446"/>
    </location>
</feature>
<dbReference type="SUPFAM" id="SSF55073">
    <property type="entry name" value="Nucleotide cyclase"/>
    <property type="match status" value="1"/>
</dbReference>
<keyword evidence="4 7" id="KW-0812">Transmembrane</keyword>
<dbReference type="AlphaFoldDB" id="A0A0U1DLU0"/>
<comment type="similarity">
    <text evidence="2">Belongs to the adenylyl cyclase class-3 family.</text>
</comment>
<feature type="transmembrane region" description="Helical" evidence="7">
    <location>
        <begin position="132"/>
        <end position="152"/>
    </location>
</feature>
<evidence type="ECO:0000256" key="2">
    <source>
        <dbReference type="ARBA" id="ARBA00005381"/>
    </source>
</evidence>
<dbReference type="InterPro" id="IPR050697">
    <property type="entry name" value="Adenylyl/Guanylyl_Cyclase_3/4"/>
</dbReference>
<dbReference type="CDD" id="cd06225">
    <property type="entry name" value="HAMP"/>
    <property type="match status" value="1"/>
</dbReference>
<feature type="transmembrane region" description="Helical" evidence="7">
    <location>
        <begin position="219"/>
        <end position="238"/>
    </location>
</feature>
<dbReference type="PANTHER" id="PTHR43081:SF17">
    <property type="entry name" value="BLL5647 PROTEIN"/>
    <property type="match status" value="1"/>
</dbReference>
<feature type="transmembrane region" description="Helical" evidence="7">
    <location>
        <begin position="105"/>
        <end position="126"/>
    </location>
</feature>
<dbReference type="InterPro" id="IPR003660">
    <property type="entry name" value="HAMP_dom"/>
</dbReference>
<sequence length="498" mass="52142" precursor="true">MTNRRRAAIRLGASYAAGLTSAHILAAGAVSLVVVSLTRNTGGDPGALPTRGNLIALCALAAISATVGAVAGVLNMVPSFRWFADGAEPTPDQQRAAMRIAPRQTVVQFGIWVASGAVFVLVNAHAGGDVPWVIGTAILFGGAATASMGYLITQRVLRPILAASMKTAAPTAEMPGVLARLMIMWILFSALPAAGIALIVLAHSAGWFVQKSAPIETPILALTAVSLALGLRAMVLVARSISDPIRQVVVAMTEVEHREGGALVEVYEPSEIGRLQIGFNRMVKGLEERERLRELFGRHVGADVASQALEQDGSLSGEVRDVAILFVDLVGSTAIAASRPPEEVAEILNDFFRIVVAAVHHRHGLINKFEGDAVLAVFGAPIGIDEPTSAALATARALGTELRKLPLVDFGIGVTAGAVFAGNIGAENRYEYTVVGDAVNEAARLADHAKKWGSRILASGSALAGANTLERRHWVTRGSATLRGRSAITELGEPLLND</sequence>
<evidence type="ECO:0000256" key="7">
    <source>
        <dbReference type="SAM" id="Phobius"/>
    </source>
</evidence>
<dbReference type="CDD" id="cd07302">
    <property type="entry name" value="CHD"/>
    <property type="match status" value="1"/>
</dbReference>
<dbReference type="PROSITE" id="PS50885">
    <property type="entry name" value="HAMP"/>
    <property type="match status" value="1"/>
</dbReference>
<organism evidence="10 11">
    <name type="scientific">Mycobacterium europaeum</name>
    <dbReference type="NCBI Taxonomy" id="761804"/>
    <lineage>
        <taxon>Bacteria</taxon>
        <taxon>Bacillati</taxon>
        <taxon>Actinomycetota</taxon>
        <taxon>Actinomycetes</taxon>
        <taxon>Mycobacteriales</taxon>
        <taxon>Mycobacteriaceae</taxon>
        <taxon>Mycobacterium</taxon>
        <taxon>Mycobacterium simiae complex</taxon>
    </lineage>
</organism>
<dbReference type="Gene3D" id="3.30.70.1230">
    <property type="entry name" value="Nucleotide cyclase"/>
    <property type="match status" value="1"/>
</dbReference>
<evidence type="ECO:0000259" key="8">
    <source>
        <dbReference type="PROSITE" id="PS50125"/>
    </source>
</evidence>
<dbReference type="GO" id="GO:0006171">
    <property type="term" value="P:cAMP biosynthetic process"/>
    <property type="evidence" value="ECO:0007669"/>
    <property type="project" value="TreeGrafter"/>
</dbReference>
<dbReference type="Pfam" id="PF00672">
    <property type="entry name" value="HAMP"/>
    <property type="match status" value="1"/>
</dbReference>
<dbReference type="GO" id="GO:0005886">
    <property type="term" value="C:plasma membrane"/>
    <property type="evidence" value="ECO:0007669"/>
    <property type="project" value="UniProtKB-SubCell"/>
</dbReference>
<evidence type="ECO:0000256" key="5">
    <source>
        <dbReference type="ARBA" id="ARBA00022989"/>
    </source>
</evidence>
<dbReference type="PANTHER" id="PTHR43081">
    <property type="entry name" value="ADENYLATE CYCLASE, TERMINAL-DIFFERENTIATION SPECIFIC-RELATED"/>
    <property type="match status" value="1"/>
</dbReference>
<reference evidence="11" key="1">
    <citation type="submission" date="2015-03" db="EMBL/GenBank/DDBJ databases">
        <authorList>
            <person name="Urmite Genomes"/>
        </authorList>
    </citation>
    <scope>NUCLEOTIDE SEQUENCE [LARGE SCALE GENOMIC DNA]</scope>
    <source>
        <strain evidence="11">CSUR P1344</strain>
    </source>
</reference>
<evidence type="ECO:0000313" key="11">
    <source>
        <dbReference type="Proteomes" id="UP000199601"/>
    </source>
</evidence>
<gene>
    <name evidence="10" type="ORF">BN000_04066</name>
</gene>
<evidence type="ECO:0000256" key="4">
    <source>
        <dbReference type="ARBA" id="ARBA00022692"/>
    </source>
</evidence>
<dbReference type="PROSITE" id="PS50125">
    <property type="entry name" value="GUANYLATE_CYCLASE_2"/>
    <property type="match status" value="1"/>
</dbReference>
<dbReference type="InterPro" id="IPR029787">
    <property type="entry name" value="Nucleotide_cyclase"/>
</dbReference>
<evidence type="ECO:0000256" key="3">
    <source>
        <dbReference type="ARBA" id="ARBA00022475"/>
    </source>
</evidence>
<evidence type="ECO:0000256" key="1">
    <source>
        <dbReference type="ARBA" id="ARBA00004651"/>
    </source>
</evidence>
<keyword evidence="6 7" id="KW-0472">Membrane</keyword>
<dbReference type="SMART" id="SM00304">
    <property type="entry name" value="HAMP"/>
    <property type="match status" value="1"/>
</dbReference>
<dbReference type="Gene3D" id="6.10.340.10">
    <property type="match status" value="1"/>
</dbReference>
<accession>A0A0U1DLU0</accession>
<dbReference type="EMBL" id="CTEC01000002">
    <property type="protein sequence ID" value="CQD18103.1"/>
    <property type="molecule type" value="Genomic_DNA"/>
</dbReference>
<keyword evidence="3" id="KW-1003">Cell membrane</keyword>
<comment type="subcellular location">
    <subcellularLocation>
        <location evidence="1">Cell membrane</location>
        <topology evidence="1">Multi-pass membrane protein</topology>
    </subcellularLocation>
</comment>
<feature type="transmembrane region" description="Helical" evidence="7">
    <location>
        <begin position="183"/>
        <end position="207"/>
    </location>
</feature>
<keyword evidence="11" id="KW-1185">Reference proteome</keyword>
<feature type="domain" description="HAMP" evidence="9">
    <location>
        <begin position="239"/>
        <end position="291"/>
    </location>
</feature>
<protein>
    <submittedName>
        <fullName evidence="10">Adenylate cyclase, family protein 3</fullName>
    </submittedName>
</protein>
<dbReference type="SUPFAM" id="SSF158472">
    <property type="entry name" value="HAMP domain-like"/>
    <property type="match status" value="1"/>
</dbReference>
<evidence type="ECO:0000259" key="9">
    <source>
        <dbReference type="PROSITE" id="PS50885"/>
    </source>
</evidence>
<feature type="transmembrane region" description="Helical" evidence="7">
    <location>
        <begin position="12"/>
        <end position="34"/>
    </location>
</feature>
<feature type="transmembrane region" description="Helical" evidence="7">
    <location>
        <begin position="54"/>
        <end position="74"/>
    </location>
</feature>
<dbReference type="Proteomes" id="UP000199601">
    <property type="component" value="Unassembled WGS sequence"/>
</dbReference>
<dbReference type="InterPro" id="IPR001054">
    <property type="entry name" value="A/G_cyclase"/>
</dbReference>
<keyword evidence="5 7" id="KW-1133">Transmembrane helix</keyword>
<evidence type="ECO:0000256" key="6">
    <source>
        <dbReference type="ARBA" id="ARBA00023136"/>
    </source>
</evidence>
<dbReference type="Pfam" id="PF00211">
    <property type="entry name" value="Guanylate_cyc"/>
    <property type="match status" value="1"/>
</dbReference>
<dbReference type="GO" id="GO:0035556">
    <property type="term" value="P:intracellular signal transduction"/>
    <property type="evidence" value="ECO:0007669"/>
    <property type="project" value="InterPro"/>
</dbReference>
<evidence type="ECO:0000313" key="10">
    <source>
        <dbReference type="EMBL" id="CQD18103.1"/>
    </source>
</evidence>
<dbReference type="GO" id="GO:0004016">
    <property type="term" value="F:adenylate cyclase activity"/>
    <property type="evidence" value="ECO:0007669"/>
    <property type="project" value="UniProtKB-ARBA"/>
</dbReference>
<proteinExistence type="inferred from homology"/>
<dbReference type="SMART" id="SM00044">
    <property type="entry name" value="CYCc"/>
    <property type="match status" value="1"/>
</dbReference>